<dbReference type="PANTHER" id="PTHR43008">
    <property type="entry name" value="BENZIL REDUCTASE"/>
    <property type="match status" value="1"/>
</dbReference>
<sequence length="263" mass="27190">MSLTELFDLRGRTVLVTGAASGLGLAVAETMLEAGACTVLADADEVALAGEVERLRALHPLAEGLVLDVSHADAVDAAVDGIVVRHGGLDCVFANAGISAGRGFVVEAGQLENIDLAHWSHVLRINLDGVMATVRAAARHMKPRRAGRIVVTSSIAGMRAEPLSGYAYVTSKAAVNNLVRQAAMELAPYNVLVNAIAPGPFATGINGGRLRLPESAERMRTHIPLGRIADTSEIKGLALLLASSASSYMTGAIIPVDGGASAR</sequence>
<dbReference type="Gene3D" id="3.40.50.720">
    <property type="entry name" value="NAD(P)-binding Rossmann-like Domain"/>
    <property type="match status" value="1"/>
</dbReference>
<keyword evidence="2" id="KW-0560">Oxidoreductase</keyword>
<dbReference type="InterPro" id="IPR002347">
    <property type="entry name" value="SDR_fam"/>
</dbReference>
<dbReference type="SUPFAM" id="SSF51735">
    <property type="entry name" value="NAD(P)-binding Rossmann-fold domains"/>
    <property type="match status" value="1"/>
</dbReference>
<dbReference type="CDD" id="cd05233">
    <property type="entry name" value="SDR_c"/>
    <property type="match status" value="1"/>
</dbReference>
<protein>
    <submittedName>
        <fullName evidence="3">Short-chain dehydrogenase</fullName>
    </submittedName>
</protein>
<gene>
    <name evidence="3" type="ORF">DI563_03100</name>
</gene>
<organism evidence="3 4">
    <name type="scientific">Variovorax paradoxus</name>
    <dbReference type="NCBI Taxonomy" id="34073"/>
    <lineage>
        <taxon>Bacteria</taxon>
        <taxon>Pseudomonadati</taxon>
        <taxon>Pseudomonadota</taxon>
        <taxon>Betaproteobacteria</taxon>
        <taxon>Burkholderiales</taxon>
        <taxon>Comamonadaceae</taxon>
        <taxon>Variovorax</taxon>
    </lineage>
</organism>
<dbReference type="InterPro" id="IPR036291">
    <property type="entry name" value="NAD(P)-bd_dom_sf"/>
</dbReference>
<dbReference type="AlphaFoldDB" id="A0A2W5S4F8"/>
<dbReference type="PRINTS" id="PR00080">
    <property type="entry name" value="SDRFAMILY"/>
</dbReference>
<evidence type="ECO:0000256" key="1">
    <source>
        <dbReference type="ARBA" id="ARBA00006484"/>
    </source>
</evidence>
<comment type="caution">
    <text evidence="3">The sequence shown here is derived from an EMBL/GenBank/DDBJ whole genome shotgun (WGS) entry which is preliminary data.</text>
</comment>
<evidence type="ECO:0000313" key="3">
    <source>
        <dbReference type="EMBL" id="PZQ77617.1"/>
    </source>
</evidence>
<dbReference type="Pfam" id="PF13561">
    <property type="entry name" value="adh_short_C2"/>
    <property type="match status" value="1"/>
</dbReference>
<proteinExistence type="inferred from homology"/>
<dbReference type="PRINTS" id="PR00081">
    <property type="entry name" value="GDHRDH"/>
</dbReference>
<dbReference type="PANTHER" id="PTHR43008:SF4">
    <property type="entry name" value="CHAIN DEHYDROGENASE, PUTATIVE (AFU_ORTHOLOGUE AFUA_4G08710)-RELATED"/>
    <property type="match status" value="1"/>
</dbReference>
<name>A0A2W5S4F8_VARPD</name>
<evidence type="ECO:0000256" key="2">
    <source>
        <dbReference type="ARBA" id="ARBA00023002"/>
    </source>
</evidence>
<dbReference type="EMBL" id="QFPP01000014">
    <property type="protein sequence ID" value="PZQ77617.1"/>
    <property type="molecule type" value="Genomic_DNA"/>
</dbReference>
<comment type="similarity">
    <text evidence="1">Belongs to the short-chain dehydrogenases/reductases (SDR) family.</text>
</comment>
<dbReference type="GO" id="GO:0050664">
    <property type="term" value="F:oxidoreductase activity, acting on NAD(P)H, oxygen as acceptor"/>
    <property type="evidence" value="ECO:0007669"/>
    <property type="project" value="TreeGrafter"/>
</dbReference>
<dbReference type="InterPro" id="IPR020904">
    <property type="entry name" value="Sc_DH/Rdtase_CS"/>
</dbReference>
<dbReference type="Proteomes" id="UP000249135">
    <property type="component" value="Unassembled WGS sequence"/>
</dbReference>
<dbReference type="FunFam" id="3.40.50.720:FF:000084">
    <property type="entry name" value="Short-chain dehydrogenase reductase"/>
    <property type="match status" value="1"/>
</dbReference>
<dbReference type="PROSITE" id="PS00061">
    <property type="entry name" value="ADH_SHORT"/>
    <property type="match status" value="1"/>
</dbReference>
<evidence type="ECO:0000313" key="4">
    <source>
        <dbReference type="Proteomes" id="UP000249135"/>
    </source>
</evidence>
<reference evidence="3 4" key="1">
    <citation type="submission" date="2017-08" db="EMBL/GenBank/DDBJ databases">
        <title>Infants hospitalized years apart are colonized by the same room-sourced microbial strains.</title>
        <authorList>
            <person name="Brooks B."/>
            <person name="Olm M.R."/>
            <person name="Firek B.A."/>
            <person name="Baker R."/>
            <person name="Thomas B.C."/>
            <person name="Morowitz M.J."/>
            <person name="Banfield J.F."/>
        </authorList>
    </citation>
    <scope>NUCLEOTIDE SEQUENCE [LARGE SCALE GENOMIC DNA]</scope>
    <source>
        <strain evidence="3">S2_005_003_R2_41</strain>
    </source>
</reference>
<accession>A0A2W5S4F8</accession>